<evidence type="ECO:0000313" key="1">
    <source>
        <dbReference type="EMBL" id="KAI5072430.1"/>
    </source>
</evidence>
<comment type="caution">
    <text evidence="1">The sequence shown here is derived from an EMBL/GenBank/DDBJ whole genome shotgun (WGS) entry which is preliminary data.</text>
</comment>
<keyword evidence="2" id="KW-1185">Reference proteome</keyword>
<protein>
    <submittedName>
        <fullName evidence="1">Uncharacterized protein</fullName>
    </submittedName>
</protein>
<gene>
    <name evidence="1" type="ORF">GOP47_0012536</name>
</gene>
<proteinExistence type="predicted"/>
<dbReference type="EMBL" id="JABFUD020000012">
    <property type="protein sequence ID" value="KAI5072430.1"/>
    <property type="molecule type" value="Genomic_DNA"/>
</dbReference>
<sequence length="67" mass="7434">MANFTLDRGSAGVYGTCYTYPIHDDGSLPYEDYLDIPILKDDGLQNPDGVGFWNLEEESRVGSRDSS</sequence>
<accession>A0A9D4ZGK1</accession>
<dbReference type="Proteomes" id="UP000886520">
    <property type="component" value="Chromosome 12"/>
</dbReference>
<dbReference type="AlphaFoldDB" id="A0A9D4ZGK1"/>
<evidence type="ECO:0000313" key="2">
    <source>
        <dbReference type="Proteomes" id="UP000886520"/>
    </source>
</evidence>
<reference evidence="1" key="1">
    <citation type="submission" date="2021-01" db="EMBL/GenBank/DDBJ databases">
        <title>Adiantum capillus-veneris genome.</title>
        <authorList>
            <person name="Fang Y."/>
            <person name="Liao Q."/>
        </authorList>
    </citation>
    <scope>NUCLEOTIDE SEQUENCE</scope>
    <source>
        <strain evidence="1">H3</strain>
        <tissue evidence="1">Leaf</tissue>
    </source>
</reference>
<organism evidence="1 2">
    <name type="scientific">Adiantum capillus-veneris</name>
    <name type="common">Maidenhair fern</name>
    <dbReference type="NCBI Taxonomy" id="13818"/>
    <lineage>
        <taxon>Eukaryota</taxon>
        <taxon>Viridiplantae</taxon>
        <taxon>Streptophyta</taxon>
        <taxon>Embryophyta</taxon>
        <taxon>Tracheophyta</taxon>
        <taxon>Polypodiopsida</taxon>
        <taxon>Polypodiidae</taxon>
        <taxon>Polypodiales</taxon>
        <taxon>Pteridineae</taxon>
        <taxon>Pteridaceae</taxon>
        <taxon>Vittarioideae</taxon>
        <taxon>Adiantum</taxon>
    </lineage>
</organism>
<name>A0A9D4ZGK1_ADICA</name>